<dbReference type="AlphaFoldDB" id="A0A6A6HI82"/>
<sequence length="768" mass="84908">MSGSGAGLAASTARPDWQVDIPSLSRLLLSAGSQGLKQLANDGVDPHTLGCMLMIAEYTPASEEFRRALTETRQRQRSGKSLWLYKVIEIGASTNFIADQLLKTRAGENVIALLSATASFTSDSTTTSIISALFELAKVPLNDTPGTAQIAQFRKALMPLVLKLGFKEKLFYHHYYFQGLKGEVNSAANVMEAIPSVKSLSKLIPMIYRVATSKEGHVLACHGFAGAAWIATYSSYILGLNVTAIDAEGRTHQIYYGPYEDARIIIDLSKQISPETANCGLYINGNPQDFFCVKPDPIPSGWTIDCSMLNLLETRLPGIMDCEDLRLISACAAIETMNRVSRMAELFVRCCPIETNRGHWLGLRPLNLHVLPNLQDRSLRILEIFGFCPGPRDRYEFMAHLHCPAYLCTGLRNDGRPTEEGRSVRLCKELAPPVLQSLHKSNPVYEKYCHVATAHSSIDSNSVLKSLKDFVGGISPSEGPSRSKSHRGSSTSFRDLFKDWQSTMQMDLANLISALVHCAATLAFTDWDESLQQLSVRATIACRKADWGGWISRRDSHTWFFDEHIRKILDVCIDNSNRQRNNLQDLPQSWIASELDGTAVMRKHAIEASLAKLDGHFLRLRPGLIRFEGSSCTSIQAVDAFRGLDLGDVRHGGAVAQSSKIITGPCNIADKILMQSLCHREGSIIWVRSEVCLSESVRKIDLVRICKGIPHLKASHLYVLGRFVVKLTKVCLLSGSARITSPSRTRTGRAHMKSLLPIYTINSRTTTA</sequence>
<organism evidence="1 2">
    <name type="scientific">Viridothelium virens</name>
    <name type="common">Speckled blister lichen</name>
    <name type="synonym">Trypethelium virens</name>
    <dbReference type="NCBI Taxonomy" id="1048519"/>
    <lineage>
        <taxon>Eukaryota</taxon>
        <taxon>Fungi</taxon>
        <taxon>Dikarya</taxon>
        <taxon>Ascomycota</taxon>
        <taxon>Pezizomycotina</taxon>
        <taxon>Dothideomycetes</taxon>
        <taxon>Dothideomycetes incertae sedis</taxon>
        <taxon>Trypetheliales</taxon>
        <taxon>Trypetheliaceae</taxon>
        <taxon>Viridothelium</taxon>
    </lineage>
</organism>
<name>A0A6A6HI82_VIRVR</name>
<protein>
    <submittedName>
        <fullName evidence="1">Uncharacterized protein</fullName>
    </submittedName>
</protein>
<evidence type="ECO:0000313" key="1">
    <source>
        <dbReference type="EMBL" id="KAF2237845.1"/>
    </source>
</evidence>
<evidence type="ECO:0000313" key="2">
    <source>
        <dbReference type="Proteomes" id="UP000800092"/>
    </source>
</evidence>
<dbReference type="OrthoDB" id="3940987at2759"/>
<keyword evidence="2" id="KW-1185">Reference proteome</keyword>
<dbReference type="Proteomes" id="UP000800092">
    <property type="component" value="Unassembled WGS sequence"/>
</dbReference>
<accession>A0A6A6HI82</accession>
<dbReference type="EMBL" id="ML991778">
    <property type="protein sequence ID" value="KAF2237845.1"/>
    <property type="molecule type" value="Genomic_DNA"/>
</dbReference>
<reference evidence="1" key="1">
    <citation type="journal article" date="2020" name="Stud. Mycol.">
        <title>101 Dothideomycetes genomes: a test case for predicting lifestyles and emergence of pathogens.</title>
        <authorList>
            <person name="Haridas S."/>
            <person name="Albert R."/>
            <person name="Binder M."/>
            <person name="Bloem J."/>
            <person name="Labutti K."/>
            <person name="Salamov A."/>
            <person name="Andreopoulos B."/>
            <person name="Baker S."/>
            <person name="Barry K."/>
            <person name="Bills G."/>
            <person name="Bluhm B."/>
            <person name="Cannon C."/>
            <person name="Castanera R."/>
            <person name="Culley D."/>
            <person name="Daum C."/>
            <person name="Ezra D."/>
            <person name="Gonzalez J."/>
            <person name="Henrissat B."/>
            <person name="Kuo A."/>
            <person name="Liang C."/>
            <person name="Lipzen A."/>
            <person name="Lutzoni F."/>
            <person name="Magnuson J."/>
            <person name="Mondo S."/>
            <person name="Nolan M."/>
            <person name="Ohm R."/>
            <person name="Pangilinan J."/>
            <person name="Park H.-J."/>
            <person name="Ramirez L."/>
            <person name="Alfaro M."/>
            <person name="Sun H."/>
            <person name="Tritt A."/>
            <person name="Yoshinaga Y."/>
            <person name="Zwiers L.-H."/>
            <person name="Turgeon B."/>
            <person name="Goodwin S."/>
            <person name="Spatafora J."/>
            <person name="Crous P."/>
            <person name="Grigoriev I."/>
        </authorList>
    </citation>
    <scope>NUCLEOTIDE SEQUENCE</scope>
    <source>
        <strain evidence="1">Tuck. ex Michener</strain>
    </source>
</reference>
<proteinExistence type="predicted"/>
<gene>
    <name evidence="1" type="ORF">EV356DRAFT_360543</name>
</gene>